<dbReference type="SUPFAM" id="SSF74650">
    <property type="entry name" value="Galactose mutarotase-like"/>
    <property type="match status" value="1"/>
</dbReference>
<dbReference type="NCBIfam" id="NF008277">
    <property type="entry name" value="PRK11055.1"/>
    <property type="match status" value="1"/>
</dbReference>
<dbReference type="PROSITE" id="PS00545">
    <property type="entry name" value="ALDOSE_1_EPIMERASE"/>
    <property type="match status" value="1"/>
</dbReference>
<dbReference type="UniPathway" id="UPA00242"/>
<dbReference type="GO" id="GO:0033499">
    <property type="term" value="P:galactose catabolic process via UDP-galactose, Leloir pathway"/>
    <property type="evidence" value="ECO:0007669"/>
    <property type="project" value="TreeGrafter"/>
</dbReference>
<accession>A0A3B6VAQ5</accession>
<dbReference type="EC" id="5.1.3.3" evidence="4 8"/>
<comment type="catalytic activity">
    <reaction evidence="1 8">
        <text>alpha-D-glucose = beta-D-glucose</text>
        <dbReference type="Rhea" id="RHEA:10264"/>
        <dbReference type="ChEBI" id="CHEBI:15903"/>
        <dbReference type="ChEBI" id="CHEBI:17925"/>
        <dbReference type="EC" id="5.1.3.3"/>
    </reaction>
</comment>
<reference evidence="12 13" key="1">
    <citation type="journal article" date="2009" name="PLoS ONE">
        <title>Genome sequence of the pathogenic intestinal spirochete Brachyspira hyodysenteriae reveals adaptations to its lifestyle in the porcine large intestine.</title>
        <authorList>
            <person name="Bellgard M.I."/>
            <person name="Wanchanthuek P."/>
            <person name="La T."/>
            <person name="Ryan K."/>
            <person name="Moolhuijzen P."/>
            <person name="Albertyn Z."/>
            <person name="Shaban B."/>
            <person name="Motro Y."/>
            <person name="Dunn D.S."/>
            <person name="Schibeci D."/>
            <person name="Hunter A."/>
            <person name="Barrero R."/>
            <person name="Phillips N.D."/>
            <person name="Hampson D.J."/>
        </authorList>
    </citation>
    <scope>NUCLEOTIDE SEQUENCE [LARGE SCALE GENOMIC DNA]</scope>
    <source>
        <strain evidence="13">ATCC 49526 / WA1</strain>
    </source>
</reference>
<feature type="binding site" evidence="11">
    <location>
        <begin position="78"/>
        <end position="79"/>
    </location>
    <ligand>
        <name>beta-D-galactose</name>
        <dbReference type="ChEBI" id="CHEBI:27667"/>
    </ligand>
</feature>
<evidence type="ECO:0000256" key="11">
    <source>
        <dbReference type="PIRSR" id="PIRSR005096-3"/>
    </source>
</evidence>
<evidence type="ECO:0000313" key="12">
    <source>
        <dbReference type="EMBL" id="ACN84709.1"/>
    </source>
</evidence>
<keyword evidence="7 8" id="KW-0119">Carbohydrate metabolism</keyword>
<dbReference type="GO" id="GO:0006006">
    <property type="term" value="P:glucose metabolic process"/>
    <property type="evidence" value="ECO:0007669"/>
    <property type="project" value="TreeGrafter"/>
</dbReference>
<feature type="active site" description="Proton donor" evidence="9">
    <location>
        <position position="176"/>
    </location>
</feature>
<dbReference type="KEGG" id="bhy:BHWA1_02253"/>
<dbReference type="AlphaFoldDB" id="A0A3B6VAQ5"/>
<organism evidence="12 13">
    <name type="scientific">Brachyspira hyodysenteriae (strain ATCC 49526 / WA1)</name>
    <dbReference type="NCBI Taxonomy" id="565034"/>
    <lineage>
        <taxon>Bacteria</taxon>
        <taxon>Pseudomonadati</taxon>
        <taxon>Spirochaetota</taxon>
        <taxon>Spirochaetia</taxon>
        <taxon>Brachyspirales</taxon>
        <taxon>Brachyspiraceae</taxon>
        <taxon>Brachyspira</taxon>
    </lineage>
</organism>
<evidence type="ECO:0000256" key="3">
    <source>
        <dbReference type="ARBA" id="ARBA00006206"/>
    </source>
</evidence>
<dbReference type="PANTHER" id="PTHR10091">
    <property type="entry name" value="ALDOSE-1-EPIMERASE"/>
    <property type="match status" value="1"/>
</dbReference>
<dbReference type="InterPro" id="IPR015443">
    <property type="entry name" value="Aldose_1-epimerase"/>
</dbReference>
<feature type="active site" description="Proton acceptor" evidence="9">
    <location>
        <position position="312"/>
    </location>
</feature>
<evidence type="ECO:0000256" key="2">
    <source>
        <dbReference type="ARBA" id="ARBA00005028"/>
    </source>
</evidence>
<evidence type="ECO:0000256" key="10">
    <source>
        <dbReference type="PIRSR" id="PIRSR005096-2"/>
    </source>
</evidence>
<dbReference type="InterPro" id="IPR047215">
    <property type="entry name" value="Galactose_mutarotase-like"/>
</dbReference>
<dbReference type="InterPro" id="IPR018052">
    <property type="entry name" value="Ald1_epimerase_CS"/>
</dbReference>
<evidence type="ECO:0000256" key="6">
    <source>
        <dbReference type="ARBA" id="ARBA00023235"/>
    </source>
</evidence>
<dbReference type="STRING" id="565034.BHWA1_02253"/>
<keyword evidence="13" id="KW-1185">Reference proteome</keyword>
<proteinExistence type="inferred from homology"/>
<dbReference type="Gene3D" id="2.70.98.10">
    <property type="match status" value="1"/>
</dbReference>
<name>A0A3B6VAQ5_BRAHW</name>
<dbReference type="EMBL" id="CP001357">
    <property type="protein sequence ID" value="ACN84709.1"/>
    <property type="molecule type" value="Genomic_DNA"/>
</dbReference>
<keyword evidence="6 8" id="KW-0413">Isomerase</keyword>
<dbReference type="PANTHER" id="PTHR10091:SF0">
    <property type="entry name" value="GALACTOSE MUTAROTASE"/>
    <property type="match status" value="1"/>
</dbReference>
<dbReference type="InterPro" id="IPR014718">
    <property type="entry name" value="GH-type_carb-bd"/>
</dbReference>
<evidence type="ECO:0000313" key="13">
    <source>
        <dbReference type="Proteomes" id="UP000001803"/>
    </source>
</evidence>
<dbReference type="GO" id="GO:0030246">
    <property type="term" value="F:carbohydrate binding"/>
    <property type="evidence" value="ECO:0007669"/>
    <property type="project" value="InterPro"/>
</dbReference>
<dbReference type="InterPro" id="IPR008183">
    <property type="entry name" value="Aldose_1/G6P_1-epimerase"/>
</dbReference>
<evidence type="ECO:0000256" key="9">
    <source>
        <dbReference type="PIRSR" id="PIRSR005096-1"/>
    </source>
</evidence>
<dbReference type="InterPro" id="IPR011013">
    <property type="entry name" value="Gal_mutarotase_sf_dom"/>
</dbReference>
<evidence type="ECO:0000256" key="1">
    <source>
        <dbReference type="ARBA" id="ARBA00001614"/>
    </source>
</evidence>
<dbReference type="Pfam" id="PF01263">
    <property type="entry name" value="Aldose_epim"/>
    <property type="match status" value="1"/>
</dbReference>
<evidence type="ECO:0000256" key="5">
    <source>
        <dbReference type="ARBA" id="ARBA00014165"/>
    </source>
</evidence>
<dbReference type="CDD" id="cd09019">
    <property type="entry name" value="galactose_mutarotase_like"/>
    <property type="match status" value="1"/>
</dbReference>
<comment type="pathway">
    <text evidence="2 8">Carbohydrate metabolism; hexose metabolism.</text>
</comment>
<dbReference type="PIRSF" id="PIRSF005096">
    <property type="entry name" value="GALM"/>
    <property type="match status" value="1"/>
</dbReference>
<dbReference type="Proteomes" id="UP000001803">
    <property type="component" value="Chromosome"/>
</dbReference>
<evidence type="ECO:0000256" key="8">
    <source>
        <dbReference type="PIRNR" id="PIRNR005096"/>
    </source>
</evidence>
<sequence>MEFVTMQVKNFGNGYLLYELKNKNDMILKLTDIGASIAGVFFKDKNGKEVQVSFGSDDYSFYLNPHDYIGASVGRIANRTINAEFTLDGQTYKLTKNDNGKHHLHGGDKGISFQQFNSKFLDNHSVLFSYSSNEGDEGYPANMDIDITYTLTDDNEIIMEYFAAVNAPTPINLTNHAYWNLNGEGTIYDHDLFIDSSFYLPVTDECVSTGEILKTENTPFDFTKTKKIGTDIEKANGYDNCFIFNEKNILSHTNEEENNLNKLRASCYSEKTGICLELYTTKPAMHFYSGNMLNNREVRNTVLNKHNAFCFETEYLPGAVNFPHFPSIIFDSDRNYSHKTIYKLSLK</sequence>
<feature type="binding site" evidence="10">
    <location>
        <position position="239"/>
    </location>
    <ligand>
        <name>beta-D-galactose</name>
        <dbReference type="ChEBI" id="CHEBI:27667"/>
    </ligand>
</feature>
<dbReference type="GO" id="GO:0004034">
    <property type="term" value="F:aldose 1-epimerase activity"/>
    <property type="evidence" value="ECO:0007669"/>
    <property type="project" value="UniProtKB-EC"/>
</dbReference>
<gene>
    <name evidence="12" type="primary">galM</name>
    <name evidence="12" type="ordered locus">BHWA1_02253</name>
</gene>
<comment type="similarity">
    <text evidence="3 8">Belongs to the aldose epimerase family.</text>
</comment>
<evidence type="ECO:0000256" key="4">
    <source>
        <dbReference type="ARBA" id="ARBA00013185"/>
    </source>
</evidence>
<feature type="binding site" evidence="11">
    <location>
        <begin position="176"/>
        <end position="178"/>
    </location>
    <ligand>
        <name>beta-D-galactose</name>
        <dbReference type="ChEBI" id="CHEBI:27667"/>
    </ligand>
</feature>
<evidence type="ECO:0000256" key="7">
    <source>
        <dbReference type="ARBA" id="ARBA00023277"/>
    </source>
</evidence>
<protein>
    <recommendedName>
        <fullName evidence="5 8">Aldose 1-epimerase</fullName>
        <ecNumber evidence="4 8">5.1.3.3</ecNumber>
    </recommendedName>
</protein>